<sequence>MSYDGLFQRSPDAVKLLHLAVFLSPGSIPSIFENRIELGVPDFTFEIPASRAGIVEMQSFGLLCWLDKLRGEFGELGAAVGELESSGFVKLGRNQNNAAVESLAVHSLVRAFICSKASEENIHESLATTFFLGGKSLRYGTKGFRLTELWKHTGELRRLLVEFLSSVPTPFFQGPDGQYFVLCGAVAPVYAYTCRLLGDLEGSSRFWDIAIKYRVIAETAWPDTELHMDEIFEAARIDVKVGSFGRGIERYELFLAHCDQVFPDNDERAVQAAAALREARETFRNIEHNFGRAIVAQRVTKQRPVEPTLGEAISSLHKATKNGDIEEVRLLLEAGADIAAPDEGWTPLHIASRYGHVNIVLLLLKRKVEINPTDNRGCTPLHLASAHGCSQEASLLLEHGAEVEHENFQGETALICAAQSGHELIVRYLLQHGANLDIQDFGGSTALSRASGRGYDTIVEVLLEHNPNLDLQNSTGRTALAETVHAKKEKISFMLIGHGADPNIQDQNGCTALHWAVGYGLSKTVIMLLENNADPNMQNGKGQTPLITMVALLRHGTAIPLLLLYHGADPNIQDKEGFFALYWAAENGMHDTILVLLENGADPNLQNGQGRSPLMVSVMNPFNDAANSLMLIKYGADPNMQSAGGFFALFFAVYYDRNDLILMLLENGADPNLQADSGLTALMRAALSEHEAAVSLLLQYNARIDIMDSLGITVEACACLNQSILRLLSEARASSLTLQSSDRTKSLAESTEILSQNDHESHQTQEYDEQKREPKDVGGMLEGLREQRRETTRTMGEAWKRLTKRPWKGKGRMERKNGYDFSQADDDGDSTHHS</sequence>
<dbReference type="InterPro" id="IPR002110">
    <property type="entry name" value="Ankyrin_rpt"/>
</dbReference>
<dbReference type="AlphaFoldDB" id="A0A9W9W640"/>
<feature type="compositionally biased region" description="Basic and acidic residues" evidence="4">
    <location>
        <begin position="757"/>
        <end position="776"/>
    </location>
</feature>
<feature type="repeat" description="ANK" evidence="3">
    <location>
        <begin position="311"/>
        <end position="343"/>
    </location>
</feature>
<dbReference type="EMBL" id="JAPZBU010000005">
    <property type="protein sequence ID" value="KAJ5404145.1"/>
    <property type="molecule type" value="Genomic_DNA"/>
</dbReference>
<evidence type="ECO:0000256" key="1">
    <source>
        <dbReference type="ARBA" id="ARBA00022737"/>
    </source>
</evidence>
<evidence type="ECO:0000256" key="2">
    <source>
        <dbReference type="ARBA" id="ARBA00023043"/>
    </source>
</evidence>
<name>A0A9W9W640_9EURO</name>
<evidence type="ECO:0000256" key="3">
    <source>
        <dbReference type="PROSITE-ProRule" id="PRU00023"/>
    </source>
</evidence>
<keyword evidence="6" id="KW-1185">Reference proteome</keyword>
<dbReference type="Gene3D" id="1.25.40.20">
    <property type="entry name" value="Ankyrin repeat-containing domain"/>
    <property type="match status" value="5"/>
</dbReference>
<organism evidence="5 6">
    <name type="scientific">Penicillium cosmopolitanum</name>
    <dbReference type="NCBI Taxonomy" id="1131564"/>
    <lineage>
        <taxon>Eukaryota</taxon>
        <taxon>Fungi</taxon>
        <taxon>Dikarya</taxon>
        <taxon>Ascomycota</taxon>
        <taxon>Pezizomycotina</taxon>
        <taxon>Eurotiomycetes</taxon>
        <taxon>Eurotiomycetidae</taxon>
        <taxon>Eurotiales</taxon>
        <taxon>Aspergillaceae</taxon>
        <taxon>Penicillium</taxon>
    </lineage>
</organism>
<gene>
    <name evidence="5" type="ORF">N7509_004016</name>
</gene>
<feature type="repeat" description="ANK" evidence="3">
    <location>
        <begin position="475"/>
        <end position="507"/>
    </location>
</feature>
<evidence type="ECO:0008006" key="7">
    <source>
        <dbReference type="Google" id="ProtNLM"/>
    </source>
</evidence>
<reference evidence="5" key="1">
    <citation type="submission" date="2022-12" db="EMBL/GenBank/DDBJ databases">
        <authorList>
            <person name="Petersen C."/>
        </authorList>
    </citation>
    <scope>NUCLEOTIDE SEQUENCE</scope>
    <source>
        <strain evidence="5">IBT 29677</strain>
    </source>
</reference>
<dbReference type="PANTHER" id="PTHR24171">
    <property type="entry name" value="ANKYRIN REPEAT DOMAIN-CONTAINING PROTEIN 39-RELATED"/>
    <property type="match status" value="1"/>
</dbReference>
<feature type="repeat" description="ANK" evidence="3">
    <location>
        <begin position="343"/>
        <end position="375"/>
    </location>
</feature>
<dbReference type="Pfam" id="PF12796">
    <property type="entry name" value="Ank_2"/>
    <property type="match status" value="3"/>
</dbReference>
<feature type="compositionally biased region" description="Basic and acidic residues" evidence="4">
    <location>
        <begin position="783"/>
        <end position="792"/>
    </location>
</feature>
<dbReference type="SUPFAM" id="SSF48403">
    <property type="entry name" value="Ankyrin repeat"/>
    <property type="match status" value="2"/>
</dbReference>
<dbReference type="PROSITE" id="PS50297">
    <property type="entry name" value="ANK_REP_REGION"/>
    <property type="match status" value="7"/>
</dbReference>
<dbReference type="OrthoDB" id="1658288at2759"/>
<feature type="compositionally biased region" description="Basic residues" evidence="4">
    <location>
        <begin position="801"/>
        <end position="810"/>
    </location>
</feature>
<feature type="repeat" description="ANK" evidence="3">
    <location>
        <begin position="376"/>
        <end position="408"/>
    </location>
</feature>
<feature type="repeat" description="ANK" evidence="3">
    <location>
        <begin position="677"/>
        <end position="709"/>
    </location>
</feature>
<dbReference type="PROSITE" id="PS50088">
    <property type="entry name" value="ANK_REPEAT"/>
    <property type="match status" value="10"/>
</dbReference>
<dbReference type="SMART" id="SM00248">
    <property type="entry name" value="ANK"/>
    <property type="match status" value="11"/>
</dbReference>
<evidence type="ECO:0000313" key="6">
    <source>
        <dbReference type="Proteomes" id="UP001147747"/>
    </source>
</evidence>
<feature type="region of interest" description="Disordered" evidence="4">
    <location>
        <begin position="747"/>
        <end position="834"/>
    </location>
</feature>
<protein>
    <recommendedName>
        <fullName evidence="7">Prion-inhibition and propagation HeLo domain-containing protein</fullName>
    </recommendedName>
</protein>
<dbReference type="Pfam" id="PF13637">
    <property type="entry name" value="Ank_4"/>
    <property type="match status" value="2"/>
</dbReference>
<feature type="repeat" description="ANK" evidence="3">
    <location>
        <begin position="442"/>
        <end position="474"/>
    </location>
</feature>
<dbReference type="GeneID" id="81367633"/>
<keyword evidence="1" id="KW-0677">Repeat</keyword>
<dbReference type="GO" id="GO:0085020">
    <property type="term" value="P:protein K6-linked ubiquitination"/>
    <property type="evidence" value="ECO:0007669"/>
    <property type="project" value="TreeGrafter"/>
</dbReference>
<dbReference type="RefSeq" id="XP_056491387.1">
    <property type="nucleotide sequence ID" value="XM_056628653.1"/>
</dbReference>
<dbReference type="InterPro" id="IPR036770">
    <property type="entry name" value="Ankyrin_rpt-contain_sf"/>
</dbReference>
<feature type="repeat" description="ANK" evidence="3">
    <location>
        <begin position="576"/>
        <end position="608"/>
    </location>
</feature>
<feature type="repeat" description="ANK" evidence="3">
    <location>
        <begin position="409"/>
        <end position="441"/>
    </location>
</feature>
<dbReference type="Proteomes" id="UP001147747">
    <property type="component" value="Unassembled WGS sequence"/>
</dbReference>
<feature type="repeat" description="ANK" evidence="3">
    <location>
        <begin position="644"/>
        <end position="676"/>
    </location>
</feature>
<comment type="caution">
    <text evidence="5">The sequence shown here is derived from an EMBL/GenBank/DDBJ whole genome shotgun (WGS) entry which is preliminary data.</text>
</comment>
<evidence type="ECO:0000313" key="5">
    <source>
        <dbReference type="EMBL" id="KAJ5404145.1"/>
    </source>
</evidence>
<proteinExistence type="predicted"/>
<dbReference type="PRINTS" id="PR01415">
    <property type="entry name" value="ANKYRIN"/>
</dbReference>
<feature type="compositionally biased region" description="Polar residues" evidence="4">
    <location>
        <begin position="747"/>
        <end position="756"/>
    </location>
</feature>
<evidence type="ECO:0000256" key="4">
    <source>
        <dbReference type="SAM" id="MobiDB-lite"/>
    </source>
</evidence>
<feature type="repeat" description="ANK" evidence="3">
    <location>
        <begin position="508"/>
        <end position="540"/>
    </location>
</feature>
<accession>A0A9W9W640</accession>
<keyword evidence="2 3" id="KW-0040">ANK repeat</keyword>
<reference evidence="5" key="2">
    <citation type="journal article" date="2023" name="IMA Fungus">
        <title>Comparative genomic study of the Penicillium genus elucidates a diverse pangenome and 15 lateral gene transfer events.</title>
        <authorList>
            <person name="Petersen C."/>
            <person name="Sorensen T."/>
            <person name="Nielsen M.R."/>
            <person name="Sondergaard T.E."/>
            <person name="Sorensen J.L."/>
            <person name="Fitzpatrick D.A."/>
            <person name="Frisvad J.C."/>
            <person name="Nielsen K.L."/>
        </authorList>
    </citation>
    <scope>NUCLEOTIDE SEQUENCE</scope>
    <source>
        <strain evidence="5">IBT 29677</strain>
    </source>
</reference>
<dbReference type="GO" id="GO:0004842">
    <property type="term" value="F:ubiquitin-protein transferase activity"/>
    <property type="evidence" value="ECO:0007669"/>
    <property type="project" value="TreeGrafter"/>
</dbReference>